<comment type="caution">
    <text evidence="3">The sequence shown here is derived from an EMBL/GenBank/DDBJ whole genome shotgun (WGS) entry which is preliminary data.</text>
</comment>
<feature type="compositionally biased region" description="Basic and acidic residues" evidence="2">
    <location>
        <begin position="196"/>
        <end position="207"/>
    </location>
</feature>
<protein>
    <submittedName>
        <fullName evidence="3">Tetratricopeptide repeat protein</fullName>
    </submittedName>
</protein>
<feature type="compositionally biased region" description="Low complexity" evidence="2">
    <location>
        <begin position="209"/>
        <end position="221"/>
    </location>
</feature>
<keyword evidence="4" id="KW-1185">Reference proteome</keyword>
<name>A0A508A8D5_9GAMM</name>
<evidence type="ECO:0000313" key="3">
    <source>
        <dbReference type="EMBL" id="TQD45687.1"/>
    </source>
</evidence>
<dbReference type="Gene3D" id="1.25.40.10">
    <property type="entry name" value="Tetratricopeptide repeat domain"/>
    <property type="match status" value="1"/>
</dbReference>
<dbReference type="EMBL" id="VICE01000071">
    <property type="protein sequence ID" value="TQD45687.1"/>
    <property type="molecule type" value="Genomic_DNA"/>
</dbReference>
<dbReference type="InterPro" id="IPR011990">
    <property type="entry name" value="TPR-like_helical_dom_sf"/>
</dbReference>
<sequence>MACLHATWRPQRDRVPRGGRPAALDPSGRRTGMEMKRFVVFCMLLPTCLAVAGCAGNEARSATPPMGDIVELERHAEAAYANGRSEEASRLYRDLVEQIPGEALYWYRLGNALVRTGRQDDAAIAYQQCLKLDPGNGKAWHNLGLVRLHQAQVSFAAGVQNSDSGDRVFDESLKLSTAVFSLIAPAPGPQAGADAGEARQVERRRVEPAGAKAATGSGAGR</sequence>
<dbReference type="SUPFAM" id="SSF48452">
    <property type="entry name" value="TPR-like"/>
    <property type="match status" value="1"/>
</dbReference>
<dbReference type="Proteomes" id="UP000318212">
    <property type="component" value="Unassembled WGS sequence"/>
</dbReference>
<accession>A0A508A8D5</accession>
<evidence type="ECO:0000256" key="1">
    <source>
        <dbReference type="PROSITE-ProRule" id="PRU00339"/>
    </source>
</evidence>
<feature type="region of interest" description="Disordered" evidence="2">
    <location>
        <begin position="1"/>
        <end position="28"/>
    </location>
</feature>
<evidence type="ECO:0000256" key="2">
    <source>
        <dbReference type="SAM" id="MobiDB-lite"/>
    </source>
</evidence>
<gene>
    <name evidence="3" type="ORF">FKV25_07610</name>
</gene>
<dbReference type="PROSITE" id="PS50005">
    <property type="entry name" value="TPR"/>
    <property type="match status" value="1"/>
</dbReference>
<dbReference type="AlphaFoldDB" id="A0A508A8D5"/>
<dbReference type="SMART" id="SM00028">
    <property type="entry name" value="TPR"/>
    <property type="match status" value="1"/>
</dbReference>
<dbReference type="OrthoDB" id="9798174at2"/>
<feature type="repeat" description="TPR" evidence="1">
    <location>
        <begin position="103"/>
        <end position="136"/>
    </location>
</feature>
<organism evidence="3 4">
    <name type="scientific">Marilutibacter aestuarii</name>
    <dbReference type="NCBI Taxonomy" id="1706195"/>
    <lineage>
        <taxon>Bacteria</taxon>
        <taxon>Pseudomonadati</taxon>
        <taxon>Pseudomonadota</taxon>
        <taxon>Gammaproteobacteria</taxon>
        <taxon>Lysobacterales</taxon>
        <taxon>Lysobacteraceae</taxon>
        <taxon>Marilutibacter</taxon>
    </lineage>
</organism>
<feature type="region of interest" description="Disordered" evidence="2">
    <location>
        <begin position="187"/>
        <end position="221"/>
    </location>
</feature>
<dbReference type="InterPro" id="IPR019734">
    <property type="entry name" value="TPR_rpt"/>
</dbReference>
<proteinExistence type="predicted"/>
<reference evidence="3 4" key="1">
    <citation type="submission" date="2019-06" db="EMBL/GenBank/DDBJ databases">
        <title>Lysobacter alkalisoli sp. nov. isolated from saline soil.</title>
        <authorList>
            <person name="Sun J.-Q."/>
            <person name="Xu L."/>
        </authorList>
    </citation>
    <scope>NUCLEOTIDE SEQUENCE [LARGE SCALE GENOMIC DNA]</scope>
    <source>
        <strain evidence="3 4">JCM 31130</strain>
    </source>
</reference>
<keyword evidence="1" id="KW-0802">TPR repeat</keyword>
<evidence type="ECO:0000313" key="4">
    <source>
        <dbReference type="Proteomes" id="UP000318212"/>
    </source>
</evidence>
<dbReference type="Pfam" id="PF13432">
    <property type="entry name" value="TPR_16"/>
    <property type="match status" value="1"/>
</dbReference>